<feature type="domain" description="NADPH-dependent FMN reductase-like" evidence="3">
    <location>
        <begin position="4"/>
        <end position="127"/>
    </location>
</feature>
<accession>A0A8J7M135</accession>
<dbReference type="SUPFAM" id="SSF52218">
    <property type="entry name" value="Flavoproteins"/>
    <property type="match status" value="1"/>
</dbReference>
<sequence>MPKNILVLTGSPRKGGNTDKLADAFIAGAQKAGHTTVRYATADKHIRGCVDCQTCFSKGVACSFADDFNALAPLVEQADMLVLATPLYWFSFPTQLKAAIDKFYAFFIGNRPLKIKECALVVSGGDSEVRKFDGIVTSYQLIAEFLGWKDSGIVIVPGLHDKDDVLKTDGLQRAEALGQSLV</sequence>
<keyword evidence="5" id="KW-1185">Reference proteome</keyword>
<dbReference type="Proteomes" id="UP000636888">
    <property type="component" value="Unassembled WGS sequence"/>
</dbReference>
<comment type="caution">
    <text evidence="4">The sequence shown here is derived from an EMBL/GenBank/DDBJ whole genome shotgun (WGS) entry which is preliminary data.</text>
</comment>
<reference evidence="4" key="1">
    <citation type="submission" date="2020-12" db="EMBL/GenBank/DDBJ databases">
        <title>Geomonas sp. Red875, isolated from river sediment.</title>
        <authorList>
            <person name="Xu Z."/>
            <person name="Zhang Z."/>
            <person name="Masuda Y."/>
            <person name="Itoh H."/>
            <person name="Senoo K."/>
        </authorList>
    </citation>
    <scope>NUCLEOTIDE SEQUENCE</scope>
    <source>
        <strain evidence="4">Red875</strain>
    </source>
</reference>
<organism evidence="4 5">
    <name type="scientific">Geomesophilobacter sediminis</name>
    <dbReference type="NCBI Taxonomy" id="2798584"/>
    <lineage>
        <taxon>Bacteria</taxon>
        <taxon>Pseudomonadati</taxon>
        <taxon>Thermodesulfobacteriota</taxon>
        <taxon>Desulfuromonadia</taxon>
        <taxon>Geobacterales</taxon>
        <taxon>Geobacteraceae</taxon>
        <taxon>Geomesophilobacter</taxon>
    </lineage>
</organism>
<proteinExistence type="predicted"/>
<dbReference type="Pfam" id="PF03358">
    <property type="entry name" value="FMN_red"/>
    <property type="match status" value="1"/>
</dbReference>
<dbReference type="GO" id="GO:0016491">
    <property type="term" value="F:oxidoreductase activity"/>
    <property type="evidence" value="ECO:0007669"/>
    <property type="project" value="InterPro"/>
</dbReference>
<name>A0A8J7M135_9BACT</name>
<dbReference type="InterPro" id="IPR029039">
    <property type="entry name" value="Flavoprotein-like_sf"/>
</dbReference>
<dbReference type="InterPro" id="IPR005025">
    <property type="entry name" value="FMN_Rdtase-like_dom"/>
</dbReference>
<dbReference type="RefSeq" id="WP_199385598.1">
    <property type="nucleotide sequence ID" value="NZ_JAEMHM010000016.1"/>
</dbReference>
<evidence type="ECO:0000313" key="5">
    <source>
        <dbReference type="Proteomes" id="UP000636888"/>
    </source>
</evidence>
<evidence type="ECO:0000259" key="3">
    <source>
        <dbReference type="Pfam" id="PF03358"/>
    </source>
</evidence>
<dbReference type="AlphaFoldDB" id="A0A8J7M135"/>
<evidence type="ECO:0000256" key="1">
    <source>
        <dbReference type="ARBA" id="ARBA00022630"/>
    </source>
</evidence>
<dbReference type="InterPro" id="IPR051796">
    <property type="entry name" value="ISF_SsuE-like"/>
</dbReference>
<evidence type="ECO:0000256" key="2">
    <source>
        <dbReference type="ARBA" id="ARBA00022643"/>
    </source>
</evidence>
<protein>
    <submittedName>
        <fullName evidence="4">Flavodoxin family protein</fullName>
    </submittedName>
</protein>
<evidence type="ECO:0000313" key="4">
    <source>
        <dbReference type="EMBL" id="MBJ6726687.1"/>
    </source>
</evidence>
<dbReference type="Gene3D" id="3.40.50.360">
    <property type="match status" value="1"/>
</dbReference>
<gene>
    <name evidence="4" type="ORF">JFN93_18400</name>
</gene>
<dbReference type="EMBL" id="JAEMHM010000016">
    <property type="protein sequence ID" value="MBJ6726687.1"/>
    <property type="molecule type" value="Genomic_DNA"/>
</dbReference>
<dbReference type="PANTHER" id="PTHR43278">
    <property type="entry name" value="NAD(P)H-DEPENDENT FMN-CONTAINING OXIDOREDUCTASE YWQN-RELATED"/>
    <property type="match status" value="1"/>
</dbReference>
<dbReference type="PANTHER" id="PTHR43278:SF4">
    <property type="entry name" value="NAD(P)H-DEPENDENT FMN-CONTAINING OXIDOREDUCTASE YWQN-RELATED"/>
    <property type="match status" value="1"/>
</dbReference>
<keyword evidence="1" id="KW-0285">Flavoprotein</keyword>
<keyword evidence="2" id="KW-0288">FMN</keyword>